<sequence length="265" mass="28534">MVVSKEAQPPNPTPSRKRSWLRPLALLVVLLGWEGLAALGLLNPLYASSPSQIGRALVELFATGQIWPHLEATFGAALWGLGLGVLIGGSLGLLAALVPWVGEILEPFMLLLNAIPRIILAPLLVIWFGIGIASKVALSLLLVAVLIFFAVYTGIREVDPRLVERIRTLGGGRRVLLREVYLPSVTSWVLSQLKVAVGFAFTGAVVGEFVASSRGLGYLLNFAQQNFNASLSLALISLIVAFVLFLFAAFGALERRLLAWRSSRG</sequence>
<keyword evidence="6 7" id="KW-0472">Membrane</keyword>
<keyword evidence="10" id="KW-1185">Reference proteome</keyword>
<evidence type="ECO:0000256" key="4">
    <source>
        <dbReference type="ARBA" id="ARBA00022692"/>
    </source>
</evidence>
<evidence type="ECO:0000313" key="10">
    <source>
        <dbReference type="Proteomes" id="UP000265715"/>
    </source>
</evidence>
<name>A0A399EI56_9DEIN</name>
<feature type="transmembrane region" description="Helical" evidence="7">
    <location>
        <begin position="110"/>
        <end position="130"/>
    </location>
</feature>
<proteinExistence type="inferred from homology"/>
<dbReference type="SUPFAM" id="SSF161098">
    <property type="entry name" value="MetI-like"/>
    <property type="match status" value="1"/>
</dbReference>
<dbReference type="PANTHER" id="PTHR30151">
    <property type="entry name" value="ALKANE SULFONATE ABC TRANSPORTER-RELATED, MEMBRANE SUBUNIT"/>
    <property type="match status" value="1"/>
</dbReference>
<feature type="domain" description="ABC transmembrane type-1" evidence="8">
    <location>
        <begin position="70"/>
        <end position="248"/>
    </location>
</feature>
<evidence type="ECO:0000259" key="8">
    <source>
        <dbReference type="PROSITE" id="PS50928"/>
    </source>
</evidence>
<feature type="transmembrane region" description="Helical" evidence="7">
    <location>
        <begin position="76"/>
        <end position="98"/>
    </location>
</feature>
<accession>A0A399EI56</accession>
<feature type="transmembrane region" description="Helical" evidence="7">
    <location>
        <begin position="136"/>
        <end position="155"/>
    </location>
</feature>
<gene>
    <name evidence="9" type="primary">ribX_4</name>
    <name evidence="9" type="ORF">Mterra_02914</name>
</gene>
<keyword evidence="5 7" id="KW-1133">Transmembrane helix</keyword>
<dbReference type="InterPro" id="IPR035906">
    <property type="entry name" value="MetI-like_sf"/>
</dbReference>
<dbReference type="AlphaFoldDB" id="A0A399EI56"/>
<keyword evidence="2 7" id="KW-0813">Transport</keyword>
<keyword evidence="3" id="KW-1003">Cell membrane</keyword>
<dbReference type="PROSITE" id="PS50928">
    <property type="entry name" value="ABC_TM1"/>
    <property type="match status" value="1"/>
</dbReference>
<keyword evidence="4 7" id="KW-0812">Transmembrane</keyword>
<evidence type="ECO:0000256" key="5">
    <source>
        <dbReference type="ARBA" id="ARBA00022989"/>
    </source>
</evidence>
<dbReference type="EMBL" id="QXDL01000144">
    <property type="protein sequence ID" value="RIH81901.1"/>
    <property type="molecule type" value="Genomic_DNA"/>
</dbReference>
<organism evidence="9 10">
    <name type="scientific">Calidithermus terrae</name>
    <dbReference type="NCBI Taxonomy" id="1408545"/>
    <lineage>
        <taxon>Bacteria</taxon>
        <taxon>Thermotogati</taxon>
        <taxon>Deinococcota</taxon>
        <taxon>Deinococci</taxon>
        <taxon>Thermales</taxon>
        <taxon>Thermaceae</taxon>
        <taxon>Calidithermus</taxon>
    </lineage>
</organism>
<dbReference type="GO" id="GO:0005886">
    <property type="term" value="C:plasma membrane"/>
    <property type="evidence" value="ECO:0007669"/>
    <property type="project" value="UniProtKB-SubCell"/>
</dbReference>
<comment type="subcellular location">
    <subcellularLocation>
        <location evidence="1 7">Cell membrane</location>
        <topology evidence="1 7">Multi-pass membrane protein</topology>
    </subcellularLocation>
</comment>
<dbReference type="CDD" id="cd06261">
    <property type="entry name" value="TM_PBP2"/>
    <property type="match status" value="1"/>
</dbReference>
<dbReference type="OrthoDB" id="9804353at2"/>
<evidence type="ECO:0000256" key="1">
    <source>
        <dbReference type="ARBA" id="ARBA00004651"/>
    </source>
</evidence>
<feature type="transmembrane region" description="Helical" evidence="7">
    <location>
        <begin position="193"/>
        <end position="211"/>
    </location>
</feature>
<dbReference type="Proteomes" id="UP000265715">
    <property type="component" value="Unassembled WGS sequence"/>
</dbReference>
<feature type="transmembrane region" description="Helical" evidence="7">
    <location>
        <begin position="231"/>
        <end position="253"/>
    </location>
</feature>
<feature type="transmembrane region" description="Helical" evidence="7">
    <location>
        <begin position="20"/>
        <end position="42"/>
    </location>
</feature>
<dbReference type="InterPro" id="IPR000515">
    <property type="entry name" value="MetI-like"/>
</dbReference>
<dbReference type="Gene3D" id="1.10.3720.10">
    <property type="entry name" value="MetI-like"/>
    <property type="match status" value="1"/>
</dbReference>
<evidence type="ECO:0000256" key="7">
    <source>
        <dbReference type="RuleBase" id="RU363032"/>
    </source>
</evidence>
<dbReference type="PANTHER" id="PTHR30151:SF20">
    <property type="entry name" value="ABC TRANSPORTER PERMEASE PROTEIN HI_0355-RELATED"/>
    <property type="match status" value="1"/>
</dbReference>
<reference evidence="9 10" key="1">
    <citation type="submission" date="2018-08" db="EMBL/GenBank/DDBJ databases">
        <title>Meiothermus terrae DSM 26712 genome sequencing project.</title>
        <authorList>
            <person name="Da Costa M.S."/>
            <person name="Albuquerque L."/>
            <person name="Raposo P."/>
            <person name="Froufe H.J.C."/>
            <person name="Barroso C.S."/>
            <person name="Egas C."/>
        </authorList>
    </citation>
    <scope>NUCLEOTIDE SEQUENCE [LARGE SCALE GENOMIC DNA]</scope>
    <source>
        <strain evidence="9 10">DSM 26712</strain>
    </source>
</reference>
<dbReference type="Pfam" id="PF00528">
    <property type="entry name" value="BPD_transp_1"/>
    <property type="match status" value="1"/>
</dbReference>
<dbReference type="RefSeq" id="WP_119315889.1">
    <property type="nucleotide sequence ID" value="NZ_QXDL01000144.1"/>
</dbReference>
<protein>
    <submittedName>
        <fullName evidence="9">Riboflavin transport system permease protein RibX</fullName>
    </submittedName>
</protein>
<evidence type="ECO:0000256" key="3">
    <source>
        <dbReference type="ARBA" id="ARBA00022475"/>
    </source>
</evidence>
<evidence type="ECO:0000256" key="2">
    <source>
        <dbReference type="ARBA" id="ARBA00022448"/>
    </source>
</evidence>
<comment type="caution">
    <text evidence="9">The sequence shown here is derived from an EMBL/GenBank/DDBJ whole genome shotgun (WGS) entry which is preliminary data.</text>
</comment>
<dbReference type="GO" id="GO:0055085">
    <property type="term" value="P:transmembrane transport"/>
    <property type="evidence" value="ECO:0007669"/>
    <property type="project" value="InterPro"/>
</dbReference>
<comment type="similarity">
    <text evidence="7">Belongs to the binding-protein-dependent transport system permease family.</text>
</comment>
<evidence type="ECO:0000256" key="6">
    <source>
        <dbReference type="ARBA" id="ARBA00023136"/>
    </source>
</evidence>
<evidence type="ECO:0000313" key="9">
    <source>
        <dbReference type="EMBL" id="RIH81901.1"/>
    </source>
</evidence>